<feature type="binding site" evidence="5">
    <location>
        <position position="106"/>
    </location>
    <ligand>
        <name>Mo-molybdopterin</name>
        <dbReference type="ChEBI" id="CHEBI:71302"/>
    </ligand>
</feature>
<organism evidence="7 8">
    <name type="scientific">Limnobacter humi</name>
    <dbReference type="NCBI Taxonomy" id="1778671"/>
    <lineage>
        <taxon>Bacteria</taxon>
        <taxon>Pseudomonadati</taxon>
        <taxon>Pseudomonadota</taxon>
        <taxon>Betaproteobacteria</taxon>
        <taxon>Burkholderiales</taxon>
        <taxon>Burkholderiaceae</taxon>
        <taxon>Limnobacter</taxon>
    </lineage>
</organism>
<name>A0ABT1WCR8_9BURK</name>
<feature type="binding site" evidence="5">
    <location>
        <position position="252"/>
    </location>
    <ligand>
        <name>Mo-molybdopterin</name>
        <dbReference type="ChEBI" id="CHEBI:71302"/>
    </ligand>
</feature>
<evidence type="ECO:0000313" key="7">
    <source>
        <dbReference type="EMBL" id="MCQ8895318.1"/>
    </source>
</evidence>
<dbReference type="Pfam" id="PF00174">
    <property type="entry name" value="Oxidored_molyb"/>
    <property type="match status" value="1"/>
</dbReference>
<dbReference type="InterPro" id="IPR036374">
    <property type="entry name" value="OxRdtase_Mopterin-bd_sf"/>
</dbReference>
<dbReference type="Gene3D" id="3.90.420.10">
    <property type="entry name" value="Oxidoreductase, molybdopterin-binding domain"/>
    <property type="match status" value="1"/>
</dbReference>
<dbReference type="InterPro" id="IPR022867">
    <property type="entry name" value="MsrP"/>
</dbReference>
<feature type="domain" description="Oxidoreductase molybdopterin-binding" evidence="6">
    <location>
        <begin position="126"/>
        <end position="281"/>
    </location>
</feature>
<dbReference type="EC" id="1.8.5.-" evidence="5"/>
<comment type="caution">
    <text evidence="5">Lacks conserved residue(s) required for the propagation of feature annotation.</text>
</comment>
<sequence>MAFRRSDWDKYRDNDVTPEAVFNQRRKLIQALGAGSVAGPLEGLAAAGRVGAAVVGALGAATVARAEVKIAGSVALAECADLPATKNNRWATLEKVTDSSLVTTYNNFYEFGTDKSDPARHALSLKTRPWSVVVEGECNRPRTFAIEDLLKLAPMEERIYKFRCVEAWSVVVPWIGYPLSRLLKAVEPNSRAKFVAFETLADPQQMPGLRSPVLDWPYKEGLRMDEAMHELALLTFGQYGKVLPNQSGAPIRMVLPWKYGFKSIKSIVRIRLTEKQPPTSWNDSAPREYGFFSNVNPMVDHPRWSQATERRLGEGALGGLFAPRRKTELFNGYAEAVQGLYAGLDLKKWF</sequence>
<dbReference type="PANTHER" id="PTHR43032">
    <property type="entry name" value="PROTEIN-METHIONINE-SULFOXIDE REDUCTASE"/>
    <property type="match status" value="1"/>
</dbReference>
<dbReference type="Proteomes" id="UP001204142">
    <property type="component" value="Unassembled WGS sequence"/>
</dbReference>
<comment type="catalytic activity">
    <reaction evidence="5">
        <text>L-methionyl-[protein] + a quinone + H2O = L-methionyl-(R)-S-oxide-[protein] + a quinol</text>
        <dbReference type="Rhea" id="RHEA:51296"/>
        <dbReference type="Rhea" id="RHEA-COMP:12313"/>
        <dbReference type="Rhea" id="RHEA-COMP:12314"/>
        <dbReference type="ChEBI" id="CHEBI:15377"/>
        <dbReference type="ChEBI" id="CHEBI:16044"/>
        <dbReference type="ChEBI" id="CHEBI:24646"/>
        <dbReference type="ChEBI" id="CHEBI:45764"/>
        <dbReference type="ChEBI" id="CHEBI:132124"/>
    </reaction>
</comment>
<gene>
    <name evidence="5 7" type="primary">msrP</name>
    <name evidence="7" type="ORF">NQT62_02545</name>
</gene>
<dbReference type="HAMAP" id="MF_01206">
    <property type="entry name" value="MsrP"/>
    <property type="match status" value="1"/>
</dbReference>
<keyword evidence="3 5" id="KW-0732">Signal</keyword>
<feature type="binding site" evidence="5">
    <location>
        <position position="199"/>
    </location>
    <ligand>
        <name>Mo-molybdopterin</name>
        <dbReference type="ChEBI" id="CHEBI:71302"/>
    </ligand>
</feature>
<comment type="cofactor">
    <cofactor evidence="5">
        <name>Mo-molybdopterin</name>
        <dbReference type="ChEBI" id="CHEBI:71302"/>
    </cofactor>
    <text evidence="5">Binds 1 Mo-molybdopterin (Mo-MPT) cofactor per subunit.</text>
</comment>
<proteinExistence type="inferred from homology"/>
<comment type="subunit">
    <text evidence="5">Heterodimer of a catalytic subunit (MsrP) and a heme-binding subunit (MsrQ).</text>
</comment>
<keyword evidence="4 5" id="KW-0560">Oxidoreductase</keyword>
<evidence type="ECO:0000256" key="1">
    <source>
        <dbReference type="ARBA" id="ARBA00022505"/>
    </source>
</evidence>
<dbReference type="NCBIfam" id="NF003767">
    <property type="entry name" value="PRK05363.1"/>
    <property type="match status" value="1"/>
</dbReference>
<feature type="binding site" evidence="5">
    <location>
        <begin position="263"/>
        <end position="265"/>
    </location>
    <ligand>
        <name>Mo-molybdopterin</name>
        <dbReference type="ChEBI" id="CHEBI:71302"/>
    </ligand>
</feature>
<accession>A0ABT1WCR8</accession>
<evidence type="ECO:0000256" key="2">
    <source>
        <dbReference type="ARBA" id="ARBA00022723"/>
    </source>
</evidence>
<reference evidence="7 8" key="1">
    <citation type="submission" date="2022-07" db="EMBL/GenBank/DDBJ databases">
        <authorList>
            <person name="Xamxidin M."/>
            <person name="Wu M."/>
        </authorList>
    </citation>
    <scope>NUCLEOTIDE SEQUENCE [LARGE SCALE GENOMIC DNA]</scope>
    <source>
        <strain evidence="7 8">NBRC 111650</strain>
    </source>
</reference>
<evidence type="ECO:0000256" key="4">
    <source>
        <dbReference type="ARBA" id="ARBA00023002"/>
    </source>
</evidence>
<dbReference type="GO" id="GO:0016491">
    <property type="term" value="F:oxidoreductase activity"/>
    <property type="evidence" value="ECO:0007669"/>
    <property type="project" value="UniProtKB-KW"/>
</dbReference>
<feature type="binding site" evidence="5">
    <location>
        <begin position="109"/>
        <end position="110"/>
    </location>
    <ligand>
        <name>Mo-molybdopterin</name>
        <dbReference type="ChEBI" id="CHEBI:71302"/>
    </ligand>
</feature>
<keyword evidence="2 5" id="KW-0479">Metal-binding</keyword>
<dbReference type="RefSeq" id="WP_256762999.1">
    <property type="nucleotide sequence ID" value="NZ_JANIGO010000001.1"/>
</dbReference>
<comment type="caution">
    <text evidence="7">The sequence shown here is derived from an EMBL/GenBank/DDBJ whole genome shotgun (WGS) entry which is preliminary data.</text>
</comment>
<dbReference type="SUPFAM" id="SSF56524">
    <property type="entry name" value="Oxidoreductase molybdopterin-binding domain"/>
    <property type="match status" value="1"/>
</dbReference>
<protein>
    <recommendedName>
        <fullName evidence="5">Protein-methionine-sulfoxide reductase catalytic subunit MsrP</fullName>
        <ecNumber evidence="5">1.8.5.-</ecNumber>
    </recommendedName>
</protein>
<comment type="similarity">
    <text evidence="5">Belongs to the MsrP family.</text>
</comment>
<keyword evidence="1 5" id="KW-0500">Molybdenum</keyword>
<evidence type="ECO:0000256" key="3">
    <source>
        <dbReference type="ARBA" id="ARBA00022729"/>
    </source>
</evidence>
<dbReference type="InterPro" id="IPR000572">
    <property type="entry name" value="OxRdtase_Mopterin-bd_dom"/>
</dbReference>
<feature type="binding site" evidence="5">
    <location>
        <position position="164"/>
    </location>
    <ligand>
        <name>Mo-molybdopterin</name>
        <dbReference type="ChEBI" id="CHEBI:71302"/>
    </ligand>
    <ligandPart>
        <name>Mo</name>
        <dbReference type="ChEBI" id="CHEBI:28685"/>
    </ligandPart>
</feature>
<evidence type="ECO:0000259" key="6">
    <source>
        <dbReference type="Pfam" id="PF00174"/>
    </source>
</evidence>
<dbReference type="PANTHER" id="PTHR43032:SF3">
    <property type="entry name" value="PROTEIN-METHIONINE-SULFOXIDE REDUCTASE CATALYTIC SUBUNIT MSRP"/>
    <property type="match status" value="1"/>
</dbReference>
<comment type="catalytic activity">
    <reaction evidence="5">
        <text>L-methionyl-[protein] + a quinone + H2O = L-methionyl-(S)-S-oxide-[protein] + a quinol</text>
        <dbReference type="Rhea" id="RHEA:51292"/>
        <dbReference type="Rhea" id="RHEA-COMP:12313"/>
        <dbReference type="Rhea" id="RHEA-COMP:12315"/>
        <dbReference type="ChEBI" id="CHEBI:15377"/>
        <dbReference type="ChEBI" id="CHEBI:16044"/>
        <dbReference type="ChEBI" id="CHEBI:24646"/>
        <dbReference type="ChEBI" id="CHEBI:44120"/>
        <dbReference type="ChEBI" id="CHEBI:132124"/>
    </reaction>
</comment>
<keyword evidence="8" id="KW-1185">Reference proteome</keyword>
<comment type="function">
    <text evidence="5">Part of the MsrPQ system that repairs oxidized periplasmic proteins containing methionine sulfoxide residues (Met-O), using respiratory chain electrons. Thus protects these proteins from oxidative-stress damage caused by reactive species of oxygen and chlorine generated by the host defense mechanisms. MsrPQ is essential for the maintenance of envelope integrity under bleach stress, rescuing a wide series of structurally unrelated periplasmic proteins from methionine oxidation. The catalytic subunit MsrP is non-stereospecific, being able to reduce both (R-) and (S-) diastereoisomers of methionine sulfoxide.</text>
</comment>
<dbReference type="EMBL" id="JANIGO010000001">
    <property type="protein sequence ID" value="MCQ8895318.1"/>
    <property type="molecule type" value="Genomic_DNA"/>
</dbReference>
<evidence type="ECO:0000256" key="5">
    <source>
        <dbReference type="HAMAP-Rule" id="MF_01206"/>
    </source>
</evidence>
<evidence type="ECO:0000313" key="8">
    <source>
        <dbReference type="Proteomes" id="UP001204142"/>
    </source>
</evidence>